<keyword evidence="3" id="KW-0378">Hydrolase</keyword>
<dbReference type="InterPro" id="IPR022742">
    <property type="entry name" value="Hydrolase_4"/>
</dbReference>
<dbReference type="PANTHER" id="PTHR12277:SF81">
    <property type="entry name" value="PROTEIN ABHD13"/>
    <property type="match status" value="1"/>
</dbReference>
<dbReference type="PANTHER" id="PTHR12277">
    <property type="entry name" value="ALPHA/BETA HYDROLASE DOMAIN-CONTAINING PROTEIN"/>
    <property type="match status" value="1"/>
</dbReference>
<evidence type="ECO:0000313" key="3">
    <source>
        <dbReference type="EMBL" id="MEP1057091.1"/>
    </source>
</evidence>
<name>A0ABV0KDD9_9CYAN</name>
<reference evidence="3 4" key="1">
    <citation type="submission" date="2022-04" db="EMBL/GenBank/DDBJ databases">
        <title>Positive selection, recombination, and allopatry shape intraspecific diversity of widespread and dominant cyanobacteria.</title>
        <authorList>
            <person name="Wei J."/>
            <person name="Shu W."/>
            <person name="Hu C."/>
        </authorList>
    </citation>
    <scope>NUCLEOTIDE SEQUENCE [LARGE SCALE GENOMIC DNA]</scope>
    <source>
        <strain evidence="3 4">AS-A4</strain>
    </source>
</reference>
<keyword evidence="1" id="KW-0812">Transmembrane</keyword>
<dbReference type="EMBL" id="JAMPLM010000001">
    <property type="protein sequence ID" value="MEP1057091.1"/>
    <property type="molecule type" value="Genomic_DNA"/>
</dbReference>
<dbReference type="InterPro" id="IPR029058">
    <property type="entry name" value="AB_hydrolase_fold"/>
</dbReference>
<accession>A0ABV0KDD9</accession>
<gene>
    <name evidence="3" type="ORF">NDI38_01490</name>
</gene>
<feature type="domain" description="Serine aminopeptidase S33" evidence="2">
    <location>
        <begin position="87"/>
        <end position="184"/>
    </location>
</feature>
<dbReference type="SUPFAM" id="SSF53474">
    <property type="entry name" value="alpha/beta-Hydrolases"/>
    <property type="match status" value="1"/>
</dbReference>
<evidence type="ECO:0000259" key="2">
    <source>
        <dbReference type="Pfam" id="PF12146"/>
    </source>
</evidence>
<protein>
    <submittedName>
        <fullName evidence="3">Alpha/beta hydrolase</fullName>
    </submittedName>
</protein>
<comment type="caution">
    <text evidence="3">The sequence shown here is derived from an EMBL/GenBank/DDBJ whole genome shotgun (WGS) entry which is preliminary data.</text>
</comment>
<feature type="transmembrane region" description="Helical" evidence="1">
    <location>
        <begin position="27"/>
        <end position="46"/>
    </location>
</feature>
<evidence type="ECO:0000256" key="1">
    <source>
        <dbReference type="SAM" id="Phobius"/>
    </source>
</evidence>
<keyword evidence="1" id="KW-1133">Transmembrane helix</keyword>
<keyword evidence="4" id="KW-1185">Reference proteome</keyword>
<evidence type="ECO:0000313" key="4">
    <source>
        <dbReference type="Proteomes" id="UP001476950"/>
    </source>
</evidence>
<keyword evidence="1" id="KW-0472">Membrane</keyword>
<dbReference type="RefSeq" id="WP_190453825.1">
    <property type="nucleotide sequence ID" value="NZ_JAMPLM010000001.1"/>
</dbReference>
<organism evidence="3 4">
    <name type="scientific">Stenomitos frigidus AS-A4</name>
    <dbReference type="NCBI Taxonomy" id="2933935"/>
    <lineage>
        <taxon>Bacteria</taxon>
        <taxon>Bacillati</taxon>
        <taxon>Cyanobacteriota</taxon>
        <taxon>Cyanophyceae</taxon>
        <taxon>Leptolyngbyales</taxon>
        <taxon>Leptolyngbyaceae</taxon>
        <taxon>Stenomitos</taxon>
    </lineage>
</organism>
<dbReference type="Proteomes" id="UP001476950">
    <property type="component" value="Unassembled WGS sequence"/>
</dbReference>
<sequence length="289" mass="32128">MALDTDRTRPRDRLRVLLLGKFSVGRVVRSVLFIYLALGAYAFFFADHQIFQPQPSSYQDDRTTLKLTSAPNIQISAVYLPHPKATYTILYSHGNAEDLGDIRPRLTQIQAIGVNVFAYDYRGYGTSQGSASEQAAYQDIDAAYHYLTTTLKQPPNRIIVYGRSVGSGPSIDLATRQAVAGLVVESGFKSTFRVLTHIPLFPFDKFPNINKIGAVPCPVLFIHGTRDRTIPLQHGQALFDRANQPKTFLVVDGADHNDVEQVAGERYTQALRTFIQTLDQAAPNPKNSQ</sequence>
<dbReference type="GO" id="GO:0016787">
    <property type="term" value="F:hydrolase activity"/>
    <property type="evidence" value="ECO:0007669"/>
    <property type="project" value="UniProtKB-KW"/>
</dbReference>
<dbReference type="Gene3D" id="3.40.50.1820">
    <property type="entry name" value="alpha/beta hydrolase"/>
    <property type="match status" value="1"/>
</dbReference>
<dbReference type="Pfam" id="PF12146">
    <property type="entry name" value="Hydrolase_4"/>
    <property type="match status" value="1"/>
</dbReference>
<proteinExistence type="predicted"/>